<dbReference type="RefSeq" id="WP_085264787.1">
    <property type="nucleotide sequence ID" value="NZ_JACKVG010000013.1"/>
</dbReference>
<dbReference type="InterPro" id="IPR006311">
    <property type="entry name" value="TAT_signal"/>
</dbReference>
<keyword evidence="4" id="KW-1185">Reference proteome</keyword>
<organism evidence="3 4">
    <name type="scientific">Mycolicibacter longobardus</name>
    <dbReference type="NCBI Taxonomy" id="1108812"/>
    <lineage>
        <taxon>Bacteria</taxon>
        <taxon>Bacillati</taxon>
        <taxon>Actinomycetota</taxon>
        <taxon>Actinomycetes</taxon>
        <taxon>Mycobacteriales</taxon>
        <taxon>Mycobacteriaceae</taxon>
        <taxon>Mycolicibacter</taxon>
    </lineage>
</organism>
<evidence type="ECO:0000313" key="3">
    <source>
        <dbReference type="EMBL" id="ORW10859.1"/>
    </source>
</evidence>
<dbReference type="Proteomes" id="UP000193866">
    <property type="component" value="Unassembled WGS sequence"/>
</dbReference>
<reference evidence="3 4" key="1">
    <citation type="submission" date="2016-01" db="EMBL/GenBank/DDBJ databases">
        <title>The new phylogeny of the genus Mycobacterium.</title>
        <authorList>
            <person name="Tarcisio F."/>
            <person name="Conor M."/>
            <person name="Antonella G."/>
            <person name="Elisabetta G."/>
            <person name="Giulia F.S."/>
            <person name="Sara T."/>
            <person name="Anna F."/>
            <person name="Clotilde B."/>
            <person name="Roberto B."/>
            <person name="Veronica D.S."/>
            <person name="Fabio R."/>
            <person name="Monica P."/>
            <person name="Olivier J."/>
            <person name="Enrico T."/>
            <person name="Nicola S."/>
        </authorList>
    </citation>
    <scope>NUCLEOTIDE SEQUENCE [LARGE SCALE GENOMIC DNA]</scope>
    <source>
        <strain evidence="3 4">DSM 45394</strain>
    </source>
</reference>
<proteinExistence type="predicted"/>
<keyword evidence="1" id="KW-0732">Signal</keyword>
<evidence type="ECO:0000256" key="1">
    <source>
        <dbReference type="SAM" id="SignalP"/>
    </source>
</evidence>
<dbReference type="Gene3D" id="1.20.20.20">
    <property type="entry name" value="Haemophore, haem-binding domain"/>
    <property type="match status" value="1"/>
</dbReference>
<gene>
    <name evidence="3" type="ORF">AWC16_12310</name>
</gene>
<dbReference type="PROSITE" id="PS51318">
    <property type="entry name" value="TAT"/>
    <property type="match status" value="1"/>
</dbReference>
<evidence type="ECO:0000259" key="2">
    <source>
        <dbReference type="Pfam" id="PF16525"/>
    </source>
</evidence>
<dbReference type="GO" id="GO:0020037">
    <property type="term" value="F:heme binding"/>
    <property type="evidence" value="ECO:0007669"/>
    <property type="project" value="InterPro"/>
</dbReference>
<dbReference type="OrthoDB" id="4726347at2"/>
<dbReference type="NCBIfam" id="TIGR04529">
    <property type="entry name" value="MTB_hemophore"/>
    <property type="match status" value="1"/>
</dbReference>
<feature type="signal peptide" evidence="1">
    <location>
        <begin position="1"/>
        <end position="28"/>
    </location>
</feature>
<feature type="domain" description="Haemophore haem-binding" evidence="2">
    <location>
        <begin position="36"/>
        <end position="112"/>
    </location>
</feature>
<dbReference type="InterPro" id="IPR032407">
    <property type="entry name" value="MHB"/>
</dbReference>
<dbReference type="AlphaFoldDB" id="A0A1X1YIB2"/>
<protein>
    <recommendedName>
        <fullName evidence="2">Haemophore haem-binding domain-containing protein</fullName>
    </recommendedName>
</protein>
<feature type="chain" id="PRO_5038993651" description="Haemophore haem-binding domain-containing protein" evidence="1">
    <location>
        <begin position="29"/>
        <end position="130"/>
    </location>
</feature>
<name>A0A1X1YIB2_9MYCO</name>
<accession>A0A1X1YIB2</accession>
<dbReference type="Pfam" id="PF16525">
    <property type="entry name" value="MHB"/>
    <property type="match status" value="1"/>
</dbReference>
<evidence type="ECO:0000313" key="4">
    <source>
        <dbReference type="Proteomes" id="UP000193866"/>
    </source>
</evidence>
<sequence>MSKNPSTMFRRLGLGAGLLGAATATVVAAPAASAAPDCSPAAVSNTVDSVTGSAQQYLASHPGANAVVTQAMNQPRPQAAAEMRSYFTAHPHEYYELRGILAPIGETQRQCQTTVLPPGLASAYAEFMAG</sequence>
<dbReference type="InterPro" id="IPR038378">
    <property type="entry name" value="MHB_sf"/>
</dbReference>
<dbReference type="EMBL" id="LQPG01000019">
    <property type="protein sequence ID" value="ORW10859.1"/>
    <property type="molecule type" value="Genomic_DNA"/>
</dbReference>
<comment type="caution">
    <text evidence="3">The sequence shown here is derived from an EMBL/GenBank/DDBJ whole genome shotgun (WGS) entry which is preliminary data.</text>
</comment>